<dbReference type="EMBL" id="ML121548">
    <property type="protein sequence ID" value="RPB22971.1"/>
    <property type="molecule type" value="Genomic_DNA"/>
</dbReference>
<dbReference type="AlphaFoldDB" id="A0A3N4LQR2"/>
<evidence type="ECO:0000313" key="1">
    <source>
        <dbReference type="EMBL" id="RPB22971.1"/>
    </source>
</evidence>
<keyword evidence="2" id="KW-1185">Reference proteome</keyword>
<dbReference type="InParanoid" id="A0A3N4LQR2"/>
<accession>A0A3N4LQR2</accession>
<protein>
    <submittedName>
        <fullName evidence="1">Uncharacterized protein</fullName>
    </submittedName>
</protein>
<dbReference type="OrthoDB" id="10438914at2759"/>
<proteinExistence type="predicted"/>
<reference evidence="1 2" key="1">
    <citation type="journal article" date="2018" name="Nat. Ecol. Evol.">
        <title>Pezizomycetes genomes reveal the molecular basis of ectomycorrhizal truffle lifestyle.</title>
        <authorList>
            <person name="Murat C."/>
            <person name="Payen T."/>
            <person name="Noel B."/>
            <person name="Kuo A."/>
            <person name="Morin E."/>
            <person name="Chen J."/>
            <person name="Kohler A."/>
            <person name="Krizsan K."/>
            <person name="Balestrini R."/>
            <person name="Da Silva C."/>
            <person name="Montanini B."/>
            <person name="Hainaut M."/>
            <person name="Levati E."/>
            <person name="Barry K.W."/>
            <person name="Belfiori B."/>
            <person name="Cichocki N."/>
            <person name="Clum A."/>
            <person name="Dockter R.B."/>
            <person name="Fauchery L."/>
            <person name="Guy J."/>
            <person name="Iotti M."/>
            <person name="Le Tacon F."/>
            <person name="Lindquist E.A."/>
            <person name="Lipzen A."/>
            <person name="Malagnac F."/>
            <person name="Mello A."/>
            <person name="Molinier V."/>
            <person name="Miyauchi S."/>
            <person name="Poulain J."/>
            <person name="Riccioni C."/>
            <person name="Rubini A."/>
            <person name="Sitrit Y."/>
            <person name="Splivallo R."/>
            <person name="Traeger S."/>
            <person name="Wang M."/>
            <person name="Zifcakova L."/>
            <person name="Wipf D."/>
            <person name="Zambonelli A."/>
            <person name="Paolocci F."/>
            <person name="Nowrousian M."/>
            <person name="Ottonello S."/>
            <person name="Baldrian P."/>
            <person name="Spatafora J.W."/>
            <person name="Henrissat B."/>
            <person name="Nagy L.G."/>
            <person name="Aury J.M."/>
            <person name="Wincker P."/>
            <person name="Grigoriev I.V."/>
            <person name="Bonfante P."/>
            <person name="Martin F.M."/>
        </authorList>
    </citation>
    <scope>NUCLEOTIDE SEQUENCE [LARGE SCALE GENOMIC DNA]</scope>
    <source>
        <strain evidence="1 2">ATCC MYA-4762</strain>
    </source>
</reference>
<name>A0A3N4LQR2_9PEZI</name>
<sequence length="175" mass="19723">MIMPKNLIQNSKADLGWDTRDADYTSQAEKDALVIAARGLTGFRLTIRDRLASGSDFHKKALEALLQDCLKKRSETAKNLAIKRARKRAQPDVVSDGDDEVPDGEIKPIAMLFWVADPDVGAHRDVNGWIWDERARRKIAEIRLITLDGIWDMVKAYIHQKRYQFAFAASDAADG</sequence>
<organism evidence="1 2">
    <name type="scientific">Terfezia boudieri ATCC MYA-4762</name>
    <dbReference type="NCBI Taxonomy" id="1051890"/>
    <lineage>
        <taxon>Eukaryota</taxon>
        <taxon>Fungi</taxon>
        <taxon>Dikarya</taxon>
        <taxon>Ascomycota</taxon>
        <taxon>Pezizomycotina</taxon>
        <taxon>Pezizomycetes</taxon>
        <taxon>Pezizales</taxon>
        <taxon>Pezizaceae</taxon>
        <taxon>Terfezia</taxon>
    </lineage>
</organism>
<gene>
    <name evidence="1" type="ORF">L211DRAFT_850005</name>
</gene>
<dbReference type="Proteomes" id="UP000267821">
    <property type="component" value="Unassembled WGS sequence"/>
</dbReference>
<evidence type="ECO:0000313" key="2">
    <source>
        <dbReference type="Proteomes" id="UP000267821"/>
    </source>
</evidence>